<dbReference type="Proteomes" id="UP001141619">
    <property type="component" value="Unassembled WGS sequence"/>
</dbReference>
<dbReference type="InterPro" id="IPR002539">
    <property type="entry name" value="MaoC-like_dom"/>
</dbReference>
<gene>
    <name evidence="2" type="ORF">NYP16_12490</name>
</gene>
<dbReference type="PANTHER" id="PTHR43664">
    <property type="entry name" value="MONOAMINE OXIDASE-RELATED"/>
    <property type="match status" value="1"/>
</dbReference>
<dbReference type="AlphaFoldDB" id="A0A9X3TZS0"/>
<dbReference type="CDD" id="cd03454">
    <property type="entry name" value="YdeM"/>
    <property type="match status" value="1"/>
</dbReference>
<comment type="caution">
    <text evidence="2">The sequence shown here is derived from an EMBL/GenBank/DDBJ whole genome shotgun (WGS) entry which is preliminary data.</text>
</comment>
<feature type="domain" description="MaoC-like" evidence="1">
    <location>
        <begin position="10"/>
        <end position="112"/>
    </location>
</feature>
<reference evidence="2" key="2">
    <citation type="journal article" date="2023" name="Syst. Appl. Microbiol.">
        <title>Govania unica gen. nov., sp. nov., a rare biosphere bacterium that represents a novel family in the class Alphaproteobacteria.</title>
        <authorList>
            <person name="Vandamme P."/>
            <person name="Peeters C."/>
            <person name="Hettiarachchi A."/>
            <person name="Cnockaert M."/>
            <person name="Carlier A."/>
        </authorList>
    </citation>
    <scope>NUCLEOTIDE SEQUENCE</scope>
    <source>
        <strain evidence="2">LMG 31809</strain>
    </source>
</reference>
<dbReference type="EMBL" id="JANWOI010000004">
    <property type="protein sequence ID" value="MDA5194771.1"/>
    <property type="molecule type" value="Genomic_DNA"/>
</dbReference>
<accession>A0A9X3TZS0</accession>
<dbReference type="SUPFAM" id="SSF54637">
    <property type="entry name" value="Thioesterase/thiol ester dehydrase-isomerase"/>
    <property type="match status" value="1"/>
</dbReference>
<dbReference type="InterPro" id="IPR052342">
    <property type="entry name" value="MCH/BMMD"/>
</dbReference>
<sequence>MVYSFEDMTVGQNFECGEYAVTREEILEFAEKYDPQPIHVNEAAAAKTMYGSLIASGWHTCGIAMRLMCDSFLNQSTGIGSPGIDEIRFLRPVRPGDVLRVSFDVLETAPSRSKPDRGTIKHKAFVMNQKDEMVLTMVAMTMMRRRQISD</sequence>
<dbReference type="Gene3D" id="3.10.129.10">
    <property type="entry name" value="Hotdog Thioesterase"/>
    <property type="match status" value="1"/>
</dbReference>
<dbReference type="Pfam" id="PF01575">
    <property type="entry name" value="MaoC_dehydratas"/>
    <property type="match status" value="1"/>
</dbReference>
<evidence type="ECO:0000259" key="1">
    <source>
        <dbReference type="Pfam" id="PF01575"/>
    </source>
</evidence>
<evidence type="ECO:0000313" key="2">
    <source>
        <dbReference type="EMBL" id="MDA5194771.1"/>
    </source>
</evidence>
<keyword evidence="3" id="KW-1185">Reference proteome</keyword>
<dbReference type="RefSeq" id="WP_274944477.1">
    <property type="nucleotide sequence ID" value="NZ_JANWOI010000004.1"/>
</dbReference>
<name>A0A9X3TZS0_9PROT</name>
<reference evidence="2" key="1">
    <citation type="submission" date="2022-08" db="EMBL/GenBank/DDBJ databases">
        <authorList>
            <person name="Vandamme P."/>
            <person name="Hettiarachchi A."/>
            <person name="Peeters C."/>
            <person name="Cnockaert M."/>
            <person name="Carlier A."/>
        </authorList>
    </citation>
    <scope>NUCLEOTIDE SEQUENCE</scope>
    <source>
        <strain evidence="2">LMG 31809</strain>
    </source>
</reference>
<dbReference type="InterPro" id="IPR029069">
    <property type="entry name" value="HotDog_dom_sf"/>
</dbReference>
<organism evidence="2 3">
    <name type="scientific">Govanella unica</name>
    <dbReference type="NCBI Taxonomy" id="2975056"/>
    <lineage>
        <taxon>Bacteria</taxon>
        <taxon>Pseudomonadati</taxon>
        <taxon>Pseudomonadota</taxon>
        <taxon>Alphaproteobacteria</taxon>
        <taxon>Emcibacterales</taxon>
        <taxon>Govanellaceae</taxon>
        <taxon>Govanella</taxon>
    </lineage>
</organism>
<dbReference type="PANTHER" id="PTHR43664:SF1">
    <property type="entry name" value="BETA-METHYLMALYL-COA DEHYDRATASE"/>
    <property type="match status" value="1"/>
</dbReference>
<proteinExistence type="predicted"/>
<evidence type="ECO:0000313" key="3">
    <source>
        <dbReference type="Proteomes" id="UP001141619"/>
    </source>
</evidence>
<protein>
    <submittedName>
        <fullName evidence="2">MaoC family dehydratase</fullName>
    </submittedName>
</protein>